<dbReference type="GO" id="GO:0030245">
    <property type="term" value="P:cellulose catabolic process"/>
    <property type="evidence" value="ECO:0007669"/>
    <property type="project" value="UniProtKB-KW"/>
</dbReference>
<evidence type="ECO:0000259" key="16">
    <source>
        <dbReference type="PROSITE" id="PS51164"/>
    </source>
</evidence>
<keyword evidence="10" id="KW-0624">Polysaccharide degradation</keyword>
<dbReference type="SMART" id="SM00236">
    <property type="entry name" value="fCBD"/>
    <property type="match status" value="1"/>
</dbReference>
<protein>
    <recommendedName>
        <fullName evidence="13">lytic cellulose monooxygenase (C4-dehydrogenating)</fullName>
        <ecNumber evidence="13">1.14.99.56</ecNumber>
    </recommendedName>
</protein>
<keyword evidence="15" id="KW-0472">Membrane</keyword>
<dbReference type="OrthoDB" id="4849160at2759"/>
<feature type="domain" description="CBM1" evidence="16">
    <location>
        <begin position="391"/>
        <end position="427"/>
    </location>
</feature>
<keyword evidence="4" id="KW-0136">Cellulose degradation</keyword>
<keyword evidence="5" id="KW-0560">Oxidoreductase</keyword>
<evidence type="ECO:0000256" key="2">
    <source>
        <dbReference type="ARBA" id="ARBA00022723"/>
    </source>
</evidence>
<keyword evidence="8" id="KW-1015">Disulfide bond</keyword>
<comment type="caution">
    <text evidence="17">The sequence shown here is derived from an EMBL/GenBank/DDBJ whole genome shotgun (WGS) entry which is preliminary data.</text>
</comment>
<name>L8WGS6_THACA</name>
<dbReference type="InterPro" id="IPR000254">
    <property type="entry name" value="CBD"/>
</dbReference>
<evidence type="ECO:0000256" key="9">
    <source>
        <dbReference type="ARBA" id="ARBA00023277"/>
    </source>
</evidence>
<proteinExistence type="inferred from homology"/>
<dbReference type="EMBL" id="AFRT01002851">
    <property type="protein sequence ID" value="ELU37145.1"/>
    <property type="molecule type" value="Genomic_DNA"/>
</dbReference>
<keyword evidence="6" id="KW-0186">Copper</keyword>
<dbReference type="STRING" id="983506.L8WGS6"/>
<dbReference type="InterPro" id="IPR005103">
    <property type="entry name" value="AA9_LPMO"/>
</dbReference>
<comment type="cofactor">
    <cofactor evidence="1">
        <name>Cu(2+)</name>
        <dbReference type="ChEBI" id="CHEBI:29036"/>
    </cofactor>
</comment>
<keyword evidence="7" id="KW-0503">Monooxygenase</keyword>
<dbReference type="GO" id="GO:0046872">
    <property type="term" value="F:metal ion binding"/>
    <property type="evidence" value="ECO:0007669"/>
    <property type="project" value="UniProtKB-KW"/>
</dbReference>
<dbReference type="HOGENOM" id="CLU_031730_1_0_1"/>
<keyword evidence="18" id="KW-1185">Reference proteome</keyword>
<dbReference type="PANTHER" id="PTHR33353:SF6">
    <property type="entry name" value="ENDOGLUCANASE IV"/>
    <property type="match status" value="1"/>
</dbReference>
<dbReference type="GO" id="GO:0016787">
    <property type="term" value="F:hydrolase activity"/>
    <property type="evidence" value="ECO:0007669"/>
    <property type="project" value="UniProtKB-KW"/>
</dbReference>
<dbReference type="PANTHER" id="PTHR33353">
    <property type="entry name" value="PUTATIVE (AFU_ORTHOLOGUE AFUA_1G12560)-RELATED"/>
    <property type="match status" value="1"/>
</dbReference>
<organism evidence="17 18">
    <name type="scientific">Thanatephorus cucumeris (strain AG1-IA)</name>
    <name type="common">Rice sheath blight fungus</name>
    <name type="synonym">Rhizoctonia solani</name>
    <dbReference type="NCBI Taxonomy" id="983506"/>
    <lineage>
        <taxon>Eukaryota</taxon>
        <taxon>Fungi</taxon>
        <taxon>Dikarya</taxon>
        <taxon>Basidiomycota</taxon>
        <taxon>Agaricomycotina</taxon>
        <taxon>Agaricomycetes</taxon>
        <taxon>Cantharellales</taxon>
        <taxon>Ceratobasidiaceae</taxon>
        <taxon>Rhizoctonia</taxon>
        <taxon>Rhizoctonia solani AG-1</taxon>
    </lineage>
</organism>
<dbReference type="SMR" id="L8WGS6"/>
<evidence type="ECO:0000256" key="7">
    <source>
        <dbReference type="ARBA" id="ARBA00023033"/>
    </source>
</evidence>
<evidence type="ECO:0000313" key="18">
    <source>
        <dbReference type="Proteomes" id="UP000011668"/>
    </source>
</evidence>
<dbReference type="InterPro" id="IPR049892">
    <property type="entry name" value="AA9"/>
</dbReference>
<keyword evidence="3" id="KW-0732">Signal</keyword>
<gene>
    <name evidence="17" type="ORF">AG1IA_08832</name>
</gene>
<evidence type="ECO:0000256" key="13">
    <source>
        <dbReference type="ARBA" id="ARBA00047174"/>
    </source>
</evidence>
<dbReference type="PROSITE" id="PS00562">
    <property type="entry name" value="CBM1_1"/>
    <property type="match status" value="1"/>
</dbReference>
<comment type="similarity">
    <text evidence="11">Belongs to the polysaccharide monooxygenase AA9 family.</text>
</comment>
<keyword evidence="17" id="KW-0378">Hydrolase</keyword>
<dbReference type="SUPFAM" id="SSF57180">
    <property type="entry name" value="Cellulose-binding domain"/>
    <property type="match status" value="1"/>
</dbReference>
<dbReference type="InterPro" id="IPR035971">
    <property type="entry name" value="CBD_sf"/>
</dbReference>
<evidence type="ECO:0000256" key="10">
    <source>
        <dbReference type="ARBA" id="ARBA00023326"/>
    </source>
</evidence>
<feature type="transmembrane region" description="Helical" evidence="15">
    <location>
        <begin position="20"/>
        <end position="44"/>
    </location>
</feature>
<evidence type="ECO:0000256" key="11">
    <source>
        <dbReference type="ARBA" id="ARBA00044502"/>
    </source>
</evidence>
<dbReference type="AlphaFoldDB" id="L8WGS6"/>
<evidence type="ECO:0000256" key="1">
    <source>
        <dbReference type="ARBA" id="ARBA00001973"/>
    </source>
</evidence>
<sequence>MPNLWVYKADHSRWRRLKALSLLCFGSHSLTHSFFYTLSFVLFAHTHSTCSPLKLHLVSFPSHPRCWHTVSRWSLPSPTLPPPTDPYMNPAPERISRKIPGNGPVEDITSTDIQCNGGGTVPAGLIATAAAGANIGFNWTNQWPTSHMGPVITYMAKAPSDITKWTPGTDKVWFKIDEAGLENGKWAGTDILLEQNGLWTVKIPENLKPGQYLIRHEIIALHAAGSYPGAQFYPACHQFEITGSGSALPDDADLVAFPGAYTPETPGVVYNPYSGQTTYPIPGPKVWNGAGSGSGNGGSGAVSSTAAAPSSTAVASSTAAAPSSTAAASSVESEAPSSAPATVPASSEVPEVPASSTVAPVSSTAAPVSSTAAPAPVSSSAAPSTPTGGAGAAQLYAQCGGSNFNGPKGCAAPYICKEWNPYYSQCIQA</sequence>
<keyword evidence="15" id="KW-1133">Transmembrane helix</keyword>
<dbReference type="EC" id="1.14.99.56" evidence="13"/>
<dbReference type="GO" id="GO:0005576">
    <property type="term" value="C:extracellular region"/>
    <property type="evidence" value="ECO:0007669"/>
    <property type="project" value="InterPro"/>
</dbReference>
<evidence type="ECO:0000256" key="5">
    <source>
        <dbReference type="ARBA" id="ARBA00023002"/>
    </source>
</evidence>
<evidence type="ECO:0000256" key="15">
    <source>
        <dbReference type="SAM" id="Phobius"/>
    </source>
</evidence>
<dbReference type="Pfam" id="PF03443">
    <property type="entry name" value="AA9"/>
    <property type="match status" value="1"/>
</dbReference>
<dbReference type="Gene3D" id="2.70.50.70">
    <property type="match status" value="1"/>
</dbReference>
<dbReference type="Proteomes" id="UP000011668">
    <property type="component" value="Unassembled WGS sequence"/>
</dbReference>
<feature type="region of interest" description="Disordered" evidence="14">
    <location>
        <begin position="327"/>
        <end position="351"/>
    </location>
</feature>
<dbReference type="GO" id="GO:0030248">
    <property type="term" value="F:cellulose binding"/>
    <property type="evidence" value="ECO:0007669"/>
    <property type="project" value="InterPro"/>
</dbReference>
<dbReference type="CDD" id="cd21175">
    <property type="entry name" value="LPMO_AA9"/>
    <property type="match status" value="1"/>
</dbReference>
<dbReference type="Pfam" id="PF00734">
    <property type="entry name" value="CBM_1"/>
    <property type="match status" value="1"/>
</dbReference>
<comment type="catalytic activity">
    <reaction evidence="12">
        <text>[(1-&gt;4)-beta-D-glucosyl]n+m + reduced acceptor + O2 = 4-dehydro-beta-D-glucosyl-[(1-&gt;4)-beta-D-glucosyl]n-1 + [(1-&gt;4)-beta-D-glucosyl]m + acceptor + H2O.</text>
        <dbReference type="EC" id="1.14.99.56"/>
    </reaction>
</comment>
<dbReference type="GO" id="GO:0004497">
    <property type="term" value="F:monooxygenase activity"/>
    <property type="evidence" value="ECO:0007669"/>
    <property type="project" value="UniProtKB-KW"/>
</dbReference>
<evidence type="ECO:0000256" key="3">
    <source>
        <dbReference type="ARBA" id="ARBA00022729"/>
    </source>
</evidence>
<keyword evidence="15" id="KW-0812">Transmembrane</keyword>
<feature type="region of interest" description="Disordered" evidence="14">
    <location>
        <begin position="368"/>
        <end position="387"/>
    </location>
</feature>
<evidence type="ECO:0000256" key="6">
    <source>
        <dbReference type="ARBA" id="ARBA00023008"/>
    </source>
</evidence>
<keyword evidence="9" id="KW-0119">Carbohydrate metabolism</keyword>
<evidence type="ECO:0000256" key="12">
    <source>
        <dbReference type="ARBA" id="ARBA00045077"/>
    </source>
</evidence>
<dbReference type="PROSITE" id="PS51164">
    <property type="entry name" value="CBM1_2"/>
    <property type="match status" value="1"/>
</dbReference>
<evidence type="ECO:0000256" key="8">
    <source>
        <dbReference type="ARBA" id="ARBA00023157"/>
    </source>
</evidence>
<keyword evidence="2" id="KW-0479">Metal-binding</keyword>
<accession>L8WGS6</accession>
<evidence type="ECO:0000256" key="4">
    <source>
        <dbReference type="ARBA" id="ARBA00023001"/>
    </source>
</evidence>
<evidence type="ECO:0000313" key="17">
    <source>
        <dbReference type="EMBL" id="ELU37145.1"/>
    </source>
</evidence>
<dbReference type="OMA" id="QAHTIFV"/>
<reference evidence="17 18" key="1">
    <citation type="journal article" date="2013" name="Nat. Commun.">
        <title>The evolution and pathogenic mechanisms of the rice sheath blight pathogen.</title>
        <authorList>
            <person name="Zheng A."/>
            <person name="Lin R."/>
            <person name="Xu L."/>
            <person name="Qin P."/>
            <person name="Tang C."/>
            <person name="Ai P."/>
            <person name="Zhang D."/>
            <person name="Liu Y."/>
            <person name="Sun Z."/>
            <person name="Feng H."/>
            <person name="Wang Y."/>
            <person name="Chen Y."/>
            <person name="Liang X."/>
            <person name="Fu R."/>
            <person name="Li Q."/>
            <person name="Zhang J."/>
            <person name="Yu X."/>
            <person name="Xie Z."/>
            <person name="Ding L."/>
            <person name="Guan P."/>
            <person name="Tang J."/>
            <person name="Liang Y."/>
            <person name="Wang S."/>
            <person name="Deng Q."/>
            <person name="Li S."/>
            <person name="Zhu J."/>
            <person name="Wang L."/>
            <person name="Liu H."/>
            <person name="Li P."/>
        </authorList>
    </citation>
    <scope>NUCLEOTIDE SEQUENCE [LARGE SCALE GENOMIC DNA]</scope>
    <source>
        <strain evidence="18">AG-1 IA</strain>
    </source>
</reference>
<evidence type="ECO:0000256" key="14">
    <source>
        <dbReference type="SAM" id="MobiDB-lite"/>
    </source>
</evidence>